<feature type="region of interest" description="Disordered" evidence="1">
    <location>
        <begin position="204"/>
        <end position="274"/>
    </location>
</feature>
<evidence type="ECO:0000313" key="3">
    <source>
        <dbReference type="Proteomes" id="UP000054988"/>
    </source>
</evidence>
<protein>
    <submittedName>
        <fullName evidence="2">Uncharacterized protein</fullName>
    </submittedName>
</protein>
<feature type="compositionally biased region" description="Acidic residues" evidence="1">
    <location>
        <begin position="40"/>
        <end position="64"/>
    </location>
</feature>
<name>A0A0W0G574_MONRR</name>
<proteinExistence type="predicted"/>
<evidence type="ECO:0000313" key="2">
    <source>
        <dbReference type="EMBL" id="KTB43672.1"/>
    </source>
</evidence>
<dbReference type="Proteomes" id="UP000054988">
    <property type="component" value="Unassembled WGS sequence"/>
</dbReference>
<gene>
    <name evidence="2" type="ORF">WG66_3751</name>
</gene>
<feature type="compositionally biased region" description="Acidic residues" evidence="1">
    <location>
        <begin position="229"/>
        <end position="260"/>
    </location>
</feature>
<feature type="region of interest" description="Disordered" evidence="1">
    <location>
        <begin position="22"/>
        <end position="71"/>
    </location>
</feature>
<organism evidence="2 3">
    <name type="scientific">Moniliophthora roreri</name>
    <name type="common">Frosty pod rot fungus</name>
    <name type="synonym">Monilia roreri</name>
    <dbReference type="NCBI Taxonomy" id="221103"/>
    <lineage>
        <taxon>Eukaryota</taxon>
        <taxon>Fungi</taxon>
        <taxon>Dikarya</taxon>
        <taxon>Basidiomycota</taxon>
        <taxon>Agaricomycotina</taxon>
        <taxon>Agaricomycetes</taxon>
        <taxon>Agaricomycetidae</taxon>
        <taxon>Agaricales</taxon>
        <taxon>Marasmiineae</taxon>
        <taxon>Marasmiaceae</taxon>
        <taxon>Moniliophthora</taxon>
    </lineage>
</organism>
<evidence type="ECO:0000256" key="1">
    <source>
        <dbReference type="SAM" id="MobiDB-lite"/>
    </source>
</evidence>
<reference evidence="2 3" key="1">
    <citation type="submission" date="2015-12" db="EMBL/GenBank/DDBJ databases">
        <title>Draft genome sequence of Moniliophthora roreri, the causal agent of frosty pod rot of cacao.</title>
        <authorList>
            <person name="Aime M.C."/>
            <person name="Diaz-Valderrama J.R."/>
            <person name="Kijpornyongpan T."/>
            <person name="Phillips-Mora W."/>
        </authorList>
    </citation>
    <scope>NUCLEOTIDE SEQUENCE [LARGE SCALE GENOMIC DNA]</scope>
    <source>
        <strain evidence="2 3">MCA 2952</strain>
    </source>
</reference>
<comment type="caution">
    <text evidence="2">The sequence shown here is derived from an EMBL/GenBank/DDBJ whole genome shotgun (WGS) entry which is preliminary data.</text>
</comment>
<dbReference type="AlphaFoldDB" id="A0A0W0G574"/>
<dbReference type="EMBL" id="LATX01001117">
    <property type="protein sequence ID" value="KTB43672.1"/>
    <property type="molecule type" value="Genomic_DNA"/>
</dbReference>
<accession>A0A0W0G574</accession>
<sequence>MQGSSEFSDCMREFIPARRRVPPPLLVPDLLPLPEHELESLPEPDSDSDSDPIPEPEPEPEPIPEPEPGMWAKSRCIRQKNVLFNDYDPYSPSVFVKGVRKPKSIAPGRVVSLELPAIPDAEMYENPDIPEVDMTGIQEPAEPDPSPHHIYFKPTPNEYYLFQILKGYSGGIGHKELSGYLNKFEKDAGLDSQVLLEYDLDGEEMDSAPQSPVVEDEPDDNVELYKDDLDSESDSSDDESDDEDESEGNSSDDDEFDENGDPVGVNMTLPHGEL</sequence>